<dbReference type="GO" id="GO:0016020">
    <property type="term" value="C:membrane"/>
    <property type="evidence" value="ECO:0007669"/>
    <property type="project" value="UniProtKB-SubCell"/>
</dbReference>
<gene>
    <name evidence="4" type="ORF">B0I36DRAFT_278246</name>
</gene>
<dbReference type="GO" id="GO:0022857">
    <property type="term" value="F:transmembrane transporter activity"/>
    <property type="evidence" value="ECO:0007669"/>
    <property type="project" value="InterPro"/>
</dbReference>
<proteinExistence type="inferred from homology"/>
<dbReference type="Pfam" id="PF07690">
    <property type="entry name" value="MFS_1"/>
    <property type="match status" value="1"/>
</dbReference>
<dbReference type="AlphaFoldDB" id="A0A9P8XS32"/>
<keyword evidence="3" id="KW-0472">Membrane</keyword>
<feature type="transmembrane region" description="Helical" evidence="3">
    <location>
        <begin position="210"/>
        <end position="229"/>
    </location>
</feature>
<dbReference type="InterPro" id="IPR050327">
    <property type="entry name" value="Proton-linked_MCT"/>
</dbReference>
<feature type="transmembrane region" description="Helical" evidence="3">
    <location>
        <begin position="268"/>
        <end position="293"/>
    </location>
</feature>
<evidence type="ECO:0000313" key="4">
    <source>
        <dbReference type="EMBL" id="KAH7014377.1"/>
    </source>
</evidence>
<reference evidence="4" key="1">
    <citation type="journal article" date="2021" name="Nat. Commun.">
        <title>Genetic determinants of endophytism in the Arabidopsis root mycobiome.</title>
        <authorList>
            <person name="Mesny F."/>
            <person name="Miyauchi S."/>
            <person name="Thiergart T."/>
            <person name="Pickel B."/>
            <person name="Atanasova L."/>
            <person name="Karlsson M."/>
            <person name="Huettel B."/>
            <person name="Barry K.W."/>
            <person name="Haridas S."/>
            <person name="Chen C."/>
            <person name="Bauer D."/>
            <person name="Andreopoulos W."/>
            <person name="Pangilinan J."/>
            <person name="LaButti K."/>
            <person name="Riley R."/>
            <person name="Lipzen A."/>
            <person name="Clum A."/>
            <person name="Drula E."/>
            <person name="Henrissat B."/>
            <person name="Kohler A."/>
            <person name="Grigoriev I.V."/>
            <person name="Martin F.M."/>
            <person name="Hacquard S."/>
        </authorList>
    </citation>
    <scope>NUCLEOTIDE SEQUENCE</scope>
    <source>
        <strain evidence="4">MPI-CAGE-CH-0230</strain>
    </source>
</reference>
<dbReference type="EMBL" id="JAGTJQ010000013">
    <property type="protein sequence ID" value="KAH7014377.1"/>
    <property type="molecule type" value="Genomic_DNA"/>
</dbReference>
<dbReference type="InterPro" id="IPR036259">
    <property type="entry name" value="MFS_trans_sf"/>
</dbReference>
<feature type="transmembrane region" description="Helical" evidence="3">
    <location>
        <begin position="235"/>
        <end position="256"/>
    </location>
</feature>
<evidence type="ECO:0000256" key="2">
    <source>
        <dbReference type="ARBA" id="ARBA00006727"/>
    </source>
</evidence>
<feature type="transmembrane region" description="Helical" evidence="3">
    <location>
        <begin position="70"/>
        <end position="91"/>
    </location>
</feature>
<comment type="caution">
    <text evidence="4">The sequence shown here is derived from an EMBL/GenBank/DDBJ whole genome shotgun (WGS) entry which is preliminary data.</text>
</comment>
<dbReference type="SUPFAM" id="SSF103473">
    <property type="entry name" value="MFS general substrate transporter"/>
    <property type="match status" value="1"/>
</dbReference>
<organism evidence="4 5">
    <name type="scientific">Microdochium trichocladiopsis</name>
    <dbReference type="NCBI Taxonomy" id="1682393"/>
    <lineage>
        <taxon>Eukaryota</taxon>
        <taxon>Fungi</taxon>
        <taxon>Dikarya</taxon>
        <taxon>Ascomycota</taxon>
        <taxon>Pezizomycotina</taxon>
        <taxon>Sordariomycetes</taxon>
        <taxon>Xylariomycetidae</taxon>
        <taxon>Xylariales</taxon>
        <taxon>Microdochiaceae</taxon>
        <taxon>Microdochium</taxon>
    </lineage>
</organism>
<dbReference type="InterPro" id="IPR011701">
    <property type="entry name" value="MFS"/>
</dbReference>
<dbReference type="Proteomes" id="UP000756346">
    <property type="component" value="Unassembled WGS sequence"/>
</dbReference>
<feature type="transmembrane region" description="Helical" evidence="3">
    <location>
        <begin position="183"/>
        <end position="203"/>
    </location>
</feature>
<keyword evidence="3" id="KW-1133">Transmembrane helix</keyword>
<keyword evidence="5" id="KW-1185">Reference proteome</keyword>
<accession>A0A9P8XS32</accession>
<comment type="subcellular location">
    <subcellularLocation>
        <location evidence="1">Membrane</location>
        <topology evidence="1">Multi-pass membrane protein</topology>
    </subcellularLocation>
</comment>
<dbReference type="RefSeq" id="XP_046005344.1">
    <property type="nucleotide sequence ID" value="XM_046151436.1"/>
</dbReference>
<dbReference type="GeneID" id="70180982"/>
<dbReference type="OrthoDB" id="2213137at2759"/>
<feature type="transmembrane region" description="Helical" evidence="3">
    <location>
        <begin position="38"/>
        <end position="58"/>
    </location>
</feature>
<comment type="similarity">
    <text evidence="2">Belongs to the major facilitator superfamily. Monocarboxylate porter (TC 2.A.1.13) family.</text>
</comment>
<protein>
    <submittedName>
        <fullName evidence="4">Major facilitator superfamily domain-containing protein</fullName>
    </submittedName>
</protein>
<evidence type="ECO:0000313" key="5">
    <source>
        <dbReference type="Proteomes" id="UP000756346"/>
    </source>
</evidence>
<name>A0A9P8XS32_9PEZI</name>
<evidence type="ECO:0000256" key="3">
    <source>
        <dbReference type="SAM" id="Phobius"/>
    </source>
</evidence>
<sequence>MPFIQRHQRWRRQMIWVGWPICIGGLVAGSFATTLEALILTQGVAYGLGFLILYYPILIMVNEYWIARRGMAYGVLCGASGVSGAVMPFMIQALLAKYGYQTTLRAVAVGLAIVTGPLIPFLDGRLPPSHHAISPKINWSFLKNPLFWFYSISNLFQGFGYFFPSLYLPSTATSLELGERSGAILLATMSVSQVGGQFVFGYLSDGKVPLAILACTSTLVAAVTSLTMWRVADSLSLLLGFAVLYGFFSAGFTAIWGRMSTAVTDDVVAGPVVFALLNFGKGVGNVLAGPIGGLLVRQSSVTQHHGTSLSTSSYRWIIIFTGVCMFASTLTIASRDLNRWMQKITRLGRDN</sequence>
<dbReference type="PANTHER" id="PTHR11360">
    <property type="entry name" value="MONOCARBOXYLATE TRANSPORTER"/>
    <property type="match status" value="1"/>
</dbReference>
<dbReference type="PANTHER" id="PTHR11360:SF287">
    <property type="entry name" value="MFS MONOCARBOXYLATE TRANSPORTER"/>
    <property type="match status" value="1"/>
</dbReference>
<feature type="transmembrane region" description="Helical" evidence="3">
    <location>
        <begin position="145"/>
        <end position="163"/>
    </location>
</feature>
<keyword evidence="3" id="KW-0812">Transmembrane</keyword>
<evidence type="ECO:0000256" key="1">
    <source>
        <dbReference type="ARBA" id="ARBA00004141"/>
    </source>
</evidence>
<dbReference type="Gene3D" id="1.20.1250.20">
    <property type="entry name" value="MFS general substrate transporter like domains"/>
    <property type="match status" value="2"/>
</dbReference>
<feature type="transmembrane region" description="Helical" evidence="3">
    <location>
        <begin position="313"/>
        <end position="333"/>
    </location>
</feature>
<feature type="transmembrane region" description="Helical" evidence="3">
    <location>
        <begin position="14"/>
        <end position="32"/>
    </location>
</feature>